<reference evidence="2" key="1">
    <citation type="submission" date="2022-11" db="EMBL/GenBank/DDBJ databases">
        <authorList>
            <person name="Vasilchenko N.G."/>
            <person name="Prazdnova E.V."/>
            <person name="Gorovtsov A.V."/>
            <person name="Chistyakov V.A."/>
            <person name="Pak M.L."/>
        </authorList>
    </citation>
    <scope>NUCLEOTIDE SEQUENCE</scope>
    <source>
        <strain evidence="2">R 4.5</strain>
    </source>
</reference>
<proteinExistence type="predicted"/>
<feature type="compositionally biased region" description="Low complexity" evidence="1">
    <location>
        <begin position="9"/>
        <end position="20"/>
    </location>
</feature>
<dbReference type="Proteomes" id="UP001055784">
    <property type="component" value="Chromosome"/>
</dbReference>
<evidence type="ECO:0008006" key="4">
    <source>
        <dbReference type="Google" id="ProtNLM"/>
    </source>
</evidence>
<dbReference type="AlphaFoldDB" id="A0AAE9I9F6"/>
<evidence type="ECO:0000256" key="1">
    <source>
        <dbReference type="SAM" id="MobiDB-lite"/>
    </source>
</evidence>
<evidence type="ECO:0000313" key="3">
    <source>
        <dbReference type="Proteomes" id="UP001055784"/>
    </source>
</evidence>
<organism evidence="2 3">
    <name type="scientific">Paenibacillus polymyxa</name>
    <name type="common">Bacillus polymyxa</name>
    <dbReference type="NCBI Taxonomy" id="1406"/>
    <lineage>
        <taxon>Bacteria</taxon>
        <taxon>Bacillati</taxon>
        <taxon>Bacillota</taxon>
        <taxon>Bacilli</taxon>
        <taxon>Bacillales</taxon>
        <taxon>Paenibacillaceae</taxon>
        <taxon>Paenibacillus</taxon>
    </lineage>
</organism>
<protein>
    <recommendedName>
        <fullName evidence="4">Methyl-accepting chemotaxis protein</fullName>
    </recommendedName>
</protein>
<feature type="region of interest" description="Disordered" evidence="1">
    <location>
        <begin position="1"/>
        <end position="26"/>
    </location>
</feature>
<accession>A0AAE9I9F6</accession>
<gene>
    <name evidence="2" type="ORF">MF626_003951</name>
</gene>
<name>A0AAE9I9F6_PAEPO</name>
<dbReference type="RefSeq" id="WP_250260006.1">
    <property type="nucleotide sequence ID" value="NZ_CP097770.1"/>
</dbReference>
<dbReference type="EMBL" id="CP097770">
    <property type="protein sequence ID" value="URJ49559.1"/>
    <property type="molecule type" value="Genomic_DNA"/>
</dbReference>
<evidence type="ECO:0000313" key="2">
    <source>
        <dbReference type="EMBL" id="URJ49559.1"/>
    </source>
</evidence>
<sequence>MGTNAEQVAASSEELTASAEQTGQATEHVASITEKLAEGALTQVNSIEASVTLVQKMDGEATQNC</sequence>